<comment type="similarity">
    <text evidence="1">Belongs to the bacterial solute-binding protein 1 family.</text>
</comment>
<name>A0ABU7T491_9LACO</name>
<dbReference type="PANTHER" id="PTHR30061:SF50">
    <property type="entry name" value="MALTOSE_MALTODEXTRIN-BINDING PERIPLASMIC PROTEIN"/>
    <property type="match status" value="1"/>
</dbReference>
<dbReference type="PROSITE" id="PS51257">
    <property type="entry name" value="PROKAR_LIPOPROTEIN"/>
    <property type="match status" value="1"/>
</dbReference>
<organism evidence="4 5">
    <name type="scientific">Schleiferilactobacillus harbinensis</name>
    <dbReference type="NCBI Taxonomy" id="304207"/>
    <lineage>
        <taxon>Bacteria</taxon>
        <taxon>Bacillati</taxon>
        <taxon>Bacillota</taxon>
        <taxon>Bacilli</taxon>
        <taxon>Lactobacillales</taxon>
        <taxon>Lactobacillaceae</taxon>
        <taxon>Schleiferilactobacillus</taxon>
    </lineage>
</organism>
<evidence type="ECO:0000256" key="3">
    <source>
        <dbReference type="ARBA" id="ARBA00022729"/>
    </source>
</evidence>
<accession>A0ABU7T491</accession>
<dbReference type="InterPro" id="IPR006059">
    <property type="entry name" value="SBP"/>
</dbReference>
<gene>
    <name evidence="4" type="ORF">PS435_14625</name>
</gene>
<comment type="caution">
    <text evidence="4">The sequence shown here is derived from an EMBL/GenBank/DDBJ whole genome shotgun (WGS) entry which is preliminary data.</text>
</comment>
<evidence type="ECO:0000313" key="4">
    <source>
        <dbReference type="EMBL" id="MEE6717078.1"/>
    </source>
</evidence>
<protein>
    <submittedName>
        <fullName evidence="4">ABC transporter substrate-binding protein</fullName>
    </submittedName>
</protein>
<evidence type="ECO:0000256" key="1">
    <source>
        <dbReference type="ARBA" id="ARBA00008520"/>
    </source>
</evidence>
<dbReference type="Gene3D" id="3.40.190.10">
    <property type="entry name" value="Periplasmic binding protein-like II"/>
    <property type="match status" value="2"/>
</dbReference>
<evidence type="ECO:0000313" key="5">
    <source>
        <dbReference type="Proteomes" id="UP001330016"/>
    </source>
</evidence>
<sequence length="419" mass="46669">MSQRTRQVLELFMSIIAITLVLVGCGSKQNSVNNKPAKVTIFQSKVEITDDLKNLAKAYEKETGQKVEVWVTTGDDYTTQVKTKLSNRNSSPNLFSTGGGQESAQLRSYMADLSDQPFVKDIVKGRALTYDGKIYGLPYSVEGYGLIYNTALVKPSEMTSTDQFIEYLKTAKAQGKYTGFELSSETYFLIAHMLNNAFAIQKDPAAFLKDVESGKVQLQNVPAFKELGQIYEAIREYTKNPMSVKYDDQIGDLMSGKTAMVNQGMWINTMLKDYKNSNVKLDMMPFPLTGNKKLNVSVPLYWNVNKNKPANEVKASEKFLNWLVTSKTGQDYIVNKFKFIPVYTNIKIDQSKMDSLSLAIYKAAQSGNTMSASTSAWPVGAIDTTFAPITEKFFSNKSMTGQDLMKEISAGFVSTAKSK</sequence>
<keyword evidence="2" id="KW-0813">Transport</keyword>
<dbReference type="SUPFAM" id="SSF53850">
    <property type="entry name" value="Periplasmic binding protein-like II"/>
    <property type="match status" value="1"/>
</dbReference>
<dbReference type="PANTHER" id="PTHR30061">
    <property type="entry name" value="MALTOSE-BINDING PERIPLASMIC PROTEIN"/>
    <property type="match status" value="1"/>
</dbReference>
<dbReference type="Pfam" id="PF13416">
    <property type="entry name" value="SBP_bac_8"/>
    <property type="match status" value="1"/>
</dbReference>
<evidence type="ECO:0000256" key="2">
    <source>
        <dbReference type="ARBA" id="ARBA00022448"/>
    </source>
</evidence>
<keyword evidence="3" id="KW-0732">Signal</keyword>
<dbReference type="RefSeq" id="WP_331244536.1">
    <property type="nucleotide sequence ID" value="NZ_JAQSGJ010000067.1"/>
</dbReference>
<dbReference type="Proteomes" id="UP001330016">
    <property type="component" value="Unassembled WGS sequence"/>
</dbReference>
<keyword evidence="5" id="KW-1185">Reference proteome</keyword>
<dbReference type="EMBL" id="JAQSGK010000067">
    <property type="protein sequence ID" value="MEE6717078.1"/>
    <property type="molecule type" value="Genomic_DNA"/>
</dbReference>
<proteinExistence type="inferred from homology"/>
<reference evidence="4 5" key="1">
    <citation type="submission" date="2023-02" db="EMBL/GenBank/DDBJ databases">
        <title>The predominant lactic acid bacteria and yeasts involved in the spontaneous fermentation of millet during the production of the traditional porridge Hausa koko in Ghana.</title>
        <authorList>
            <person name="Atter A."/>
            <person name="Diaz M."/>
        </authorList>
    </citation>
    <scope>NUCLEOTIDE SEQUENCE [LARGE SCALE GENOMIC DNA]</scope>
    <source>
        <strain evidence="4 5">FI11640</strain>
    </source>
</reference>